<name>A0A1S1R0T5_9ACTN</name>
<comment type="caution">
    <text evidence="4">The sequence shown here is derived from an EMBL/GenBank/DDBJ whole genome shotgun (WGS) entry which is preliminary data.</text>
</comment>
<sequence length="377" mass="40159">MRYLREFRDPELAARLVDAIAAAATRRWTIMEVCGGQTHSIIRNGIDQLLADQVEFVHGPGCPVCVTPLETIDRALEIASRPGVILCSFGDMLRVPGSATDLFTVRARGGDVRVVYSPLDAVRIAAENPHCQVVFLGIGFETTAPANAMALVAARDRGLRNFSMLVSHVLVPPAMAAVLTAPDNRVSAFLAAGHVCTVMGTTQYEPLVAAHRVPIVVTGFEPLDLLDGVRAAVLQLEDGRAELENAYPRAVRPEGNPVARRTLDSIFTVCDRAWRGIGVIPDSGWRLADEYAEFDAAIRFDVTGLTAEESPECRSGDVLRGVIKPPQCPAFGGRCTPRTPLGATMVSTEGACAAYFQFRRLAPAGTAPGAAGPDGGG</sequence>
<dbReference type="PANTHER" id="PTHR30149:SF0">
    <property type="entry name" value="HYDROGENASE MATURATION FACTOR HYPD"/>
    <property type="match status" value="1"/>
</dbReference>
<dbReference type="Proteomes" id="UP000179627">
    <property type="component" value="Unassembled WGS sequence"/>
</dbReference>
<dbReference type="InterPro" id="IPR042244">
    <property type="entry name" value="HypD_2_sf"/>
</dbReference>
<dbReference type="PIRSF" id="PIRSF005622">
    <property type="entry name" value="Hydrgn_mat_hypD"/>
    <property type="match status" value="1"/>
</dbReference>
<accession>A0A1S1R0T5</accession>
<reference evidence="5" key="1">
    <citation type="submission" date="2016-07" db="EMBL/GenBank/DDBJ databases">
        <title>Sequence Frankia sp. strain CcI1.17.</title>
        <authorList>
            <person name="Ghodhbane-Gtari F."/>
            <person name="Swanson E."/>
            <person name="Gueddou A."/>
            <person name="Morris K."/>
            <person name="Hezbri K."/>
            <person name="Ktari A."/>
            <person name="Nouioui I."/>
            <person name="Abebe-Akele F."/>
            <person name="Simpson S."/>
            <person name="Thomas K."/>
            <person name="Gtari M."/>
            <person name="Tisa L.S."/>
            <person name="Hurst S."/>
        </authorList>
    </citation>
    <scope>NUCLEOTIDE SEQUENCE [LARGE SCALE GENOMIC DNA]</scope>
    <source>
        <strain evidence="5">Cc1.17</strain>
    </source>
</reference>
<gene>
    <name evidence="4" type="ORF">CC117_14400</name>
</gene>
<evidence type="ECO:0000313" key="5">
    <source>
        <dbReference type="Proteomes" id="UP000179627"/>
    </source>
</evidence>
<organism evidence="4 5">
    <name type="scientific">Parafrankia colletiae</name>
    <dbReference type="NCBI Taxonomy" id="573497"/>
    <lineage>
        <taxon>Bacteria</taxon>
        <taxon>Bacillati</taxon>
        <taxon>Actinomycetota</taxon>
        <taxon>Actinomycetes</taxon>
        <taxon>Frankiales</taxon>
        <taxon>Frankiaceae</taxon>
        <taxon>Parafrankia</taxon>
    </lineage>
</organism>
<dbReference type="AlphaFoldDB" id="A0A1S1R0T5"/>
<dbReference type="Gene3D" id="3.40.50.11740">
    <property type="entry name" value="HypD, alpha/beta domain 2"/>
    <property type="match status" value="2"/>
</dbReference>
<dbReference type="Pfam" id="PF01924">
    <property type="entry name" value="HypD"/>
    <property type="match status" value="1"/>
</dbReference>
<dbReference type="RefSeq" id="WP_071083512.1">
    <property type="nucleotide sequence ID" value="NZ_MBLM01000102.1"/>
</dbReference>
<dbReference type="PANTHER" id="PTHR30149">
    <property type="entry name" value="HYDROGENASE PROTEIN ASSEMBLY PROTEIN HYPD"/>
    <property type="match status" value="1"/>
</dbReference>
<dbReference type="GO" id="GO:0051604">
    <property type="term" value="P:protein maturation"/>
    <property type="evidence" value="ECO:0007669"/>
    <property type="project" value="TreeGrafter"/>
</dbReference>
<dbReference type="GO" id="GO:0051539">
    <property type="term" value="F:4 iron, 4 sulfur cluster binding"/>
    <property type="evidence" value="ECO:0007669"/>
    <property type="project" value="TreeGrafter"/>
</dbReference>
<dbReference type="Gene3D" id="6.10.20.100">
    <property type="match status" value="1"/>
</dbReference>
<comment type="similarity">
    <text evidence="1">Belongs to the HypD family.</text>
</comment>
<keyword evidence="5" id="KW-1185">Reference proteome</keyword>
<evidence type="ECO:0000313" key="4">
    <source>
        <dbReference type="EMBL" id="OHV39409.1"/>
    </source>
</evidence>
<evidence type="ECO:0000256" key="2">
    <source>
        <dbReference type="ARBA" id="ARBA00022723"/>
    </source>
</evidence>
<proteinExistence type="inferred from homology"/>
<evidence type="ECO:0000256" key="3">
    <source>
        <dbReference type="ARBA" id="ARBA00023004"/>
    </source>
</evidence>
<dbReference type="InterPro" id="IPR042243">
    <property type="entry name" value="HypD_1"/>
</dbReference>
<dbReference type="EMBL" id="MBLM01000102">
    <property type="protein sequence ID" value="OHV39409.1"/>
    <property type="molecule type" value="Genomic_DNA"/>
</dbReference>
<dbReference type="InterPro" id="IPR002780">
    <property type="entry name" value="Hyd_form_HypD"/>
</dbReference>
<dbReference type="GO" id="GO:0005506">
    <property type="term" value="F:iron ion binding"/>
    <property type="evidence" value="ECO:0007669"/>
    <property type="project" value="TreeGrafter"/>
</dbReference>
<keyword evidence="3" id="KW-0408">Iron</keyword>
<dbReference type="NCBIfam" id="TIGR00075">
    <property type="entry name" value="hypD"/>
    <property type="match status" value="1"/>
</dbReference>
<dbReference type="GO" id="GO:0070025">
    <property type="term" value="F:carbon monoxide binding"/>
    <property type="evidence" value="ECO:0007669"/>
    <property type="project" value="TreeGrafter"/>
</dbReference>
<keyword evidence="2" id="KW-0479">Metal-binding</keyword>
<evidence type="ECO:0000256" key="1">
    <source>
        <dbReference type="ARBA" id="ARBA00007888"/>
    </source>
</evidence>
<dbReference type="OrthoDB" id="9770424at2"/>
<protein>
    <submittedName>
        <fullName evidence="4">Hydrogenase formation protein HypD</fullName>
    </submittedName>
</protein>